<sequence>MKDVPIPRYAASARFDSISSRVVCEESTRVETLATIYHWIKPGDSRLAELTSDLIQQPTERRVLWLDGPAGTGKSTIAQTTAAWCDAVGYLGASFFCARDLDECSNVQLVFPTIAYQLGLYSVDFRDRVADVLRADPDIQDSSVSRQLQKLIVEPLLAVKSSSAFPPCAVIIDALDDCKDDQATSIVLKALSHYIYDLDPLKFFITSRPVQQLNIDFRMSRLKDNTQHLAMNSISAEITTRDITQYLQKQLTDVAHRYHIRSSWPSDDELAALVRQANGLFIFAATAIRPIQDLRYNDPEAQLRTLLSSQLPISATSPYRFLDALYTEVLHTAFPEIDRESKARLKMVLGSIVLVRDRLPPSSVEALLSLERDTVQKTLDQLHPLVIVPENDKDTGICLIHPSFHDFLTDRSRCADPNFVIHPKIQHSVLAQNCLRTLQHLRKDICDIGDPSKLNVEVPDLDNRVAKHIPLHLQYACKHWAFHVANAEISEDIYELLVVFATEHMLHWLEALSLLCDIGAGIEGLAIARKALQVCILLDRYHEH</sequence>
<dbReference type="EMBL" id="SFCI01000393">
    <property type="protein sequence ID" value="TFY80089.1"/>
    <property type="molecule type" value="Genomic_DNA"/>
</dbReference>
<dbReference type="SUPFAM" id="SSF52540">
    <property type="entry name" value="P-loop containing nucleoside triphosphate hydrolases"/>
    <property type="match status" value="1"/>
</dbReference>
<dbReference type="OrthoDB" id="3027122at2759"/>
<feature type="domain" description="Nephrocystin 3-like N-terminal" evidence="2">
    <location>
        <begin position="53"/>
        <end position="208"/>
    </location>
</feature>
<dbReference type="Proteomes" id="UP000298061">
    <property type="component" value="Unassembled WGS sequence"/>
</dbReference>
<reference evidence="3 4" key="1">
    <citation type="submission" date="2019-02" db="EMBL/GenBank/DDBJ databases">
        <title>Genome sequencing of the rare red list fungi Hericium alpestre (H. flagellum).</title>
        <authorList>
            <person name="Buettner E."/>
            <person name="Kellner H."/>
        </authorList>
    </citation>
    <scope>NUCLEOTIDE SEQUENCE [LARGE SCALE GENOMIC DNA]</scope>
    <source>
        <strain evidence="3 4">DSM 108284</strain>
    </source>
</reference>
<dbReference type="Gene3D" id="3.40.50.300">
    <property type="entry name" value="P-loop containing nucleotide triphosphate hydrolases"/>
    <property type="match status" value="1"/>
</dbReference>
<evidence type="ECO:0000256" key="1">
    <source>
        <dbReference type="ARBA" id="ARBA00022737"/>
    </source>
</evidence>
<accession>A0A4Z0A2J2</accession>
<comment type="caution">
    <text evidence="3">The sequence shown here is derived from an EMBL/GenBank/DDBJ whole genome shotgun (WGS) entry which is preliminary data.</text>
</comment>
<dbReference type="PANTHER" id="PTHR10039:SF17">
    <property type="entry name" value="FUNGAL STAND N-TERMINAL GOODBYE DOMAIN-CONTAINING PROTEIN-RELATED"/>
    <property type="match status" value="1"/>
</dbReference>
<evidence type="ECO:0000313" key="3">
    <source>
        <dbReference type="EMBL" id="TFY80089.1"/>
    </source>
</evidence>
<evidence type="ECO:0000313" key="4">
    <source>
        <dbReference type="Proteomes" id="UP000298061"/>
    </source>
</evidence>
<keyword evidence="4" id="KW-1185">Reference proteome</keyword>
<dbReference type="AlphaFoldDB" id="A0A4Z0A2J2"/>
<keyword evidence="1" id="KW-0677">Repeat</keyword>
<name>A0A4Z0A2J2_9AGAM</name>
<dbReference type="InterPro" id="IPR027417">
    <property type="entry name" value="P-loop_NTPase"/>
</dbReference>
<dbReference type="PANTHER" id="PTHR10039">
    <property type="entry name" value="AMELOGENIN"/>
    <property type="match status" value="1"/>
</dbReference>
<organism evidence="3 4">
    <name type="scientific">Hericium alpestre</name>
    <dbReference type="NCBI Taxonomy" id="135208"/>
    <lineage>
        <taxon>Eukaryota</taxon>
        <taxon>Fungi</taxon>
        <taxon>Dikarya</taxon>
        <taxon>Basidiomycota</taxon>
        <taxon>Agaricomycotina</taxon>
        <taxon>Agaricomycetes</taxon>
        <taxon>Russulales</taxon>
        <taxon>Hericiaceae</taxon>
        <taxon>Hericium</taxon>
    </lineage>
</organism>
<dbReference type="Pfam" id="PF24883">
    <property type="entry name" value="NPHP3_N"/>
    <property type="match status" value="1"/>
</dbReference>
<gene>
    <name evidence="3" type="ORF">EWM64_g3920</name>
</gene>
<proteinExistence type="predicted"/>
<dbReference type="STRING" id="135208.A0A4Z0A2J2"/>
<protein>
    <recommendedName>
        <fullName evidence="2">Nephrocystin 3-like N-terminal domain-containing protein</fullName>
    </recommendedName>
</protein>
<evidence type="ECO:0000259" key="2">
    <source>
        <dbReference type="Pfam" id="PF24883"/>
    </source>
</evidence>
<dbReference type="InterPro" id="IPR056884">
    <property type="entry name" value="NPHP3-like_N"/>
</dbReference>